<accession>A0A3R6FLG0</accession>
<dbReference type="Proteomes" id="UP000283701">
    <property type="component" value="Unassembled WGS sequence"/>
</dbReference>
<dbReference type="AlphaFoldDB" id="A0A3R6FLG0"/>
<organism evidence="1 2">
    <name type="scientific">Roseburia inulinivorans</name>
    <dbReference type="NCBI Taxonomy" id="360807"/>
    <lineage>
        <taxon>Bacteria</taxon>
        <taxon>Bacillati</taxon>
        <taxon>Bacillota</taxon>
        <taxon>Clostridia</taxon>
        <taxon>Lachnospirales</taxon>
        <taxon>Lachnospiraceae</taxon>
        <taxon>Roseburia</taxon>
    </lineage>
</organism>
<evidence type="ECO:0000313" key="2">
    <source>
        <dbReference type="Proteomes" id="UP000283701"/>
    </source>
</evidence>
<sequence>MIMDEFFDQFFPTEFLIEYLENGPEENMDRFQTYVVYRFLSFAAKENPAVVTELRDTLECPLSVDNLADIYHFLDQDFYFSPSFSENSFDPVLLCYAIAIIDDKSGFGLAILNRIFKEACPEISSVDFSDVDVDLEVLLQTEVQFYAALAICSIHYSTLIALLPKFAAAYMEDLHFTCEDFILYDFMDEYFETKNCSANPAFQEMTDTLVLATLQSFDTDLENFTLDGLFQLKHPAGRFAAIYRSGAIDMKDLPVPADAAVLMKHILSYAAAYELRNNLYDYHLDEDKTITLTNWKENLKWHYVQYTNVYNLALSSFVAACYSRKLLQKQFEENLRELN</sequence>
<protein>
    <submittedName>
        <fullName evidence="1">Uncharacterized protein</fullName>
    </submittedName>
</protein>
<proteinExistence type="predicted"/>
<name>A0A3R6FLG0_9FIRM</name>
<dbReference type="EMBL" id="QRHP01000009">
    <property type="protein sequence ID" value="RHF83899.1"/>
    <property type="molecule type" value="Genomic_DNA"/>
</dbReference>
<reference evidence="1 2" key="1">
    <citation type="submission" date="2018-08" db="EMBL/GenBank/DDBJ databases">
        <title>A genome reference for cultivated species of the human gut microbiota.</title>
        <authorList>
            <person name="Zou Y."/>
            <person name="Xue W."/>
            <person name="Luo G."/>
        </authorList>
    </citation>
    <scope>NUCLEOTIDE SEQUENCE [LARGE SCALE GENOMIC DNA]</scope>
    <source>
        <strain evidence="1 2">AM23-23AC</strain>
    </source>
</reference>
<gene>
    <name evidence="1" type="ORF">DW654_09145</name>
</gene>
<evidence type="ECO:0000313" key="1">
    <source>
        <dbReference type="EMBL" id="RHF83899.1"/>
    </source>
</evidence>
<comment type="caution">
    <text evidence="1">The sequence shown here is derived from an EMBL/GenBank/DDBJ whole genome shotgun (WGS) entry which is preliminary data.</text>
</comment>